<name>A0A645C5G0_9ZZZZ</name>
<protein>
    <submittedName>
        <fullName evidence="1">Uncharacterized protein</fullName>
    </submittedName>
</protein>
<gene>
    <name evidence="1" type="ORF">SDC9_119976</name>
</gene>
<sequence length="49" mass="5905">MNLDIDLKEQFREYFKLKKNFIKEEQKVKFFNGLGVHMLILKSQDLISS</sequence>
<dbReference type="EMBL" id="VSSQ01025094">
    <property type="protein sequence ID" value="MPM73000.1"/>
    <property type="molecule type" value="Genomic_DNA"/>
</dbReference>
<organism evidence="1">
    <name type="scientific">bioreactor metagenome</name>
    <dbReference type="NCBI Taxonomy" id="1076179"/>
    <lineage>
        <taxon>unclassified sequences</taxon>
        <taxon>metagenomes</taxon>
        <taxon>ecological metagenomes</taxon>
    </lineage>
</organism>
<reference evidence="1" key="1">
    <citation type="submission" date="2019-08" db="EMBL/GenBank/DDBJ databases">
        <authorList>
            <person name="Kucharzyk K."/>
            <person name="Murdoch R.W."/>
            <person name="Higgins S."/>
            <person name="Loffler F."/>
        </authorList>
    </citation>
    <scope>NUCLEOTIDE SEQUENCE</scope>
</reference>
<proteinExistence type="predicted"/>
<dbReference type="AlphaFoldDB" id="A0A645C5G0"/>
<comment type="caution">
    <text evidence="1">The sequence shown here is derived from an EMBL/GenBank/DDBJ whole genome shotgun (WGS) entry which is preliminary data.</text>
</comment>
<accession>A0A645C5G0</accession>
<evidence type="ECO:0000313" key="1">
    <source>
        <dbReference type="EMBL" id="MPM73000.1"/>
    </source>
</evidence>